<dbReference type="EMBL" id="BLZA01000019">
    <property type="protein sequence ID" value="GHJ86701.1"/>
    <property type="molecule type" value="Genomic_DNA"/>
</dbReference>
<comment type="caution">
    <text evidence="10">The sequence shown here is derived from an EMBL/GenBank/DDBJ whole genome shotgun (WGS) entry which is preliminary data.</text>
</comment>
<sequence length="2021" mass="222976">MVSLADQLRGIASADADRITAHHGAPSGKSYIFPAKEAAALDFNAIYNIAISGLDEILELDPLMSEFEEELFGESTKSLDRMMLSQEANQRLDAVLDRCIRRLGQWMGLKSGAKCFEWLVRRFRVHEMNVGAVIQAFLPYHESSQFPRILAILKLDTRSPYYNLLHPLQKTPQNLERALLVRYMSPAKDSSLFVLQDVMNLLAQAEQEKAVHRALVNFWGAIMLDYVERMRLEKNGIPEAVVKILVEGFIKVLSCQHGGPDFAPAVYPSLLLFVRSVPLAAGPFTVLLHALSINRDVDVAHRLITLMIILEQAPVDFVENKDRDLGEHLDSVLAGNLKVGAAKIGILINGVRKKFGLVKSVDLLVAWMLRKPVTFYNAIHTVISDGDLPVPLVNAIAISCVSASSSEAGEAVQLREKLIRALQERHPAIVTLILKNRAMYVVQAGPAAEGVVGMDIDTLIDDATPAFVQAVSADIANRERGVSRILSDSTLSKEDLISAKEILRRRLGDNDVSVIRAVYAQPQDLARFLEVAEIFTIVRSVIRHPELHRDVILSHVEFFCGQSAVGSVSEDDVFQGILFPFLLYTKSKRVTVAAVWKTLLESKLVKEASGILAGMEKIHENIASSEDIAVTAVKNIAISTALARNIASSATIDDYEEFLTSQIDSLDPSSRLLAQFISRDLLPILKPEQQVRLASGITGKIDRSVYMQSLATVRDAVDADFAAIMEKAYIKPSHQKTAALVQDALLSSLSEISLPSTIRSMTLQDDGTDTVQALARILYRICNSDRIPEDRAKASLQNLFAQLGPRCLVFLLTIALDQAESLELRVVSIRHVQAFITAHAAEGGKLQTDFQCVIVALFILLTDKEKRLREVTCFTLRLLRAGSGGIVQSVYGIDDLYGATTRNVQILQPKDFTQYLDVVVASATDISADGSALQTLHTRLLNAEPNESKRITAYRRAVISVLLSHVLGWRSLAPRMALFNLLVHVQDPTKETALLPLFKELSSKHTEEARWASALSVVDQRRLATYVLDCLTARVAKAISRGQAADVFSLVLGVIKKDVEAETDMLESVLRQTTLSKIAQTMWPVLSLDQRIQIMLTLLNGLAFYNEDDSAFVKTLIKTLTLETEGVVDIIEHFSNGMKGAEEDRVKRSRNDILEGTERNAIALMHFLESQDLETIAAAPILVSTGLQSLSDILDKQSGINTSVADYLQQALLSMMTSAVTRIEDAASMASEAIGVEVIVKMIRGSVNPRTSQQALLFIGSLARLVPDAVLHNVMPIFTYMGSSDFQRDDIHSFAVVEKTIESTIPVIVRSMKAKTSSDAELAIEARPLLQIFAEMAQRLPKHRTVPFYSHLIDTLGAEDFLGPMNMLLVLLSRTPTGKTNSKHASDISHLIKSVSDRFPVETDLRALNVVLEECLVLTTSSASAGRPSFFGKDAARAVILVAPLLNHVQTILRDLAVSADDQDVMQSIVAKTIKISAIAGSDLTIDRSIESISLTVLEEALKKLPVQGFLDTVTDAMKSDSITITARGLQLVVERLPLVQPATRTAVSQSIALLIEQLCAFMSGDMSALYLPSLQALERISNVRIDSEDSALGKTIRPMLSLARESAESNAEVSMLSMRLLSSLSKRLGTRMIPHVQPILELCRYLLAAVPAFVATATDLLSSITIAVPTFISSEQLMQTIARVIRTPGSDVDRHINSYIATLTKRVPTGTLLPSLLGIWQDTRADDEKVLVRFFYVFQRTIRQADRARLPALVRTTFKFFLEALDICHDPQFPTISEDHMLPAFLDLVEKLNEATFKPLFSRLYDWAVISPEESADATLGSGRKISLFRLVEGLLIKFKSIMTPYVGTVFDLTLEIINSPDAATKHQELWLAALRMLGKSFEVDEDLFWNEERYTALIKPAVKQIGYVSDGGGQMAEDALIDLFASLAHSTTSETVLKIVNDAVCMTTRSDEAAERLLALRVLDKMWDQQEEMIQFAATTISDFISETLEDADPAVEHAAKKFLDRMRGVLGNEIDNYF</sequence>
<dbReference type="InterPro" id="IPR012954">
    <property type="entry name" value="BP28_C_dom"/>
</dbReference>
<feature type="domain" description="BP28 C-terminal" evidence="9">
    <location>
        <begin position="1748"/>
        <end position="1890"/>
    </location>
</feature>
<dbReference type="OrthoDB" id="31183at2759"/>
<name>A0A8H3TSM0_9TREE</name>
<dbReference type="InterPro" id="IPR040191">
    <property type="entry name" value="UTP10"/>
</dbReference>
<evidence type="ECO:0000313" key="11">
    <source>
        <dbReference type="Proteomes" id="UP000620104"/>
    </source>
</evidence>
<evidence type="ECO:0000256" key="6">
    <source>
        <dbReference type="ARBA" id="ARBA00023242"/>
    </source>
</evidence>
<evidence type="ECO:0000256" key="2">
    <source>
        <dbReference type="ARBA" id="ARBA00010559"/>
    </source>
</evidence>
<comment type="function">
    <text evidence="8">Involved in nucleolar processing of pre-18S ribosomal RNA.</text>
</comment>
<dbReference type="GO" id="GO:0030686">
    <property type="term" value="C:90S preribosome"/>
    <property type="evidence" value="ECO:0007669"/>
    <property type="project" value="TreeGrafter"/>
</dbReference>
<comment type="similarity">
    <text evidence="2 8">Belongs to the HEATR1/UTP10 family.</text>
</comment>
<comment type="subunit">
    <text evidence="8">Component of the ribosomal small subunit (SSU) processome.</text>
</comment>
<evidence type="ECO:0000256" key="4">
    <source>
        <dbReference type="ARBA" id="ARBA00022517"/>
    </source>
</evidence>
<evidence type="ECO:0000259" key="9">
    <source>
        <dbReference type="SMART" id="SM01036"/>
    </source>
</evidence>
<evidence type="ECO:0000256" key="7">
    <source>
        <dbReference type="ARBA" id="ARBA00023274"/>
    </source>
</evidence>
<dbReference type="InterPro" id="IPR016024">
    <property type="entry name" value="ARM-type_fold"/>
</dbReference>
<evidence type="ECO:0000256" key="8">
    <source>
        <dbReference type="RuleBase" id="RU367065"/>
    </source>
</evidence>
<keyword evidence="4 8" id="KW-0690">Ribosome biogenesis</keyword>
<evidence type="ECO:0000256" key="1">
    <source>
        <dbReference type="ARBA" id="ARBA00004604"/>
    </source>
</evidence>
<dbReference type="GO" id="GO:0045943">
    <property type="term" value="P:positive regulation of transcription by RNA polymerase I"/>
    <property type="evidence" value="ECO:0007669"/>
    <property type="project" value="TreeGrafter"/>
</dbReference>
<comment type="subcellular location">
    <subcellularLocation>
        <location evidence="1 8">Nucleus</location>
        <location evidence="1 8">Nucleolus</location>
    </subcellularLocation>
</comment>
<keyword evidence="11" id="KW-1185">Reference proteome</keyword>
<protein>
    <recommendedName>
        <fullName evidence="3 8">U3 small nucleolar RNA-associated protein 10</fullName>
    </recommendedName>
</protein>
<dbReference type="GO" id="GO:0000462">
    <property type="term" value="P:maturation of SSU-rRNA from tricistronic rRNA transcript (SSU-rRNA, 5.8S rRNA, LSU-rRNA)"/>
    <property type="evidence" value="ECO:0007669"/>
    <property type="project" value="TreeGrafter"/>
</dbReference>
<gene>
    <name evidence="10" type="ORF">NliqN6_3103</name>
</gene>
<dbReference type="PANTHER" id="PTHR13457">
    <property type="entry name" value="BAP28"/>
    <property type="match status" value="1"/>
</dbReference>
<keyword evidence="5 8" id="KW-0698">rRNA processing</keyword>
<evidence type="ECO:0000313" key="10">
    <source>
        <dbReference type="EMBL" id="GHJ86701.1"/>
    </source>
</evidence>
<dbReference type="Proteomes" id="UP000620104">
    <property type="component" value="Unassembled WGS sequence"/>
</dbReference>
<organism evidence="10 11">
    <name type="scientific">Naganishia liquefaciens</name>
    <dbReference type="NCBI Taxonomy" id="104408"/>
    <lineage>
        <taxon>Eukaryota</taxon>
        <taxon>Fungi</taxon>
        <taxon>Dikarya</taxon>
        <taxon>Basidiomycota</taxon>
        <taxon>Agaricomycotina</taxon>
        <taxon>Tremellomycetes</taxon>
        <taxon>Filobasidiales</taxon>
        <taxon>Filobasidiaceae</taxon>
        <taxon>Naganishia</taxon>
    </lineage>
</organism>
<keyword evidence="7 8" id="KW-0687">Ribonucleoprotein</keyword>
<dbReference type="GO" id="GO:0030515">
    <property type="term" value="F:snoRNA binding"/>
    <property type="evidence" value="ECO:0007669"/>
    <property type="project" value="TreeGrafter"/>
</dbReference>
<dbReference type="PANTHER" id="PTHR13457:SF1">
    <property type="entry name" value="HEAT REPEAT-CONTAINING PROTEIN 1"/>
    <property type="match status" value="1"/>
</dbReference>
<dbReference type="Pfam" id="PF23243">
    <property type="entry name" value="HEAT_HEATR1"/>
    <property type="match status" value="1"/>
</dbReference>
<proteinExistence type="inferred from homology"/>
<evidence type="ECO:0000256" key="5">
    <source>
        <dbReference type="ARBA" id="ARBA00022552"/>
    </source>
</evidence>
<dbReference type="SMART" id="SM01036">
    <property type="entry name" value="BP28CT"/>
    <property type="match status" value="1"/>
</dbReference>
<dbReference type="GO" id="GO:0034455">
    <property type="term" value="C:t-UTP complex"/>
    <property type="evidence" value="ECO:0007669"/>
    <property type="project" value="TreeGrafter"/>
</dbReference>
<dbReference type="GO" id="GO:0032040">
    <property type="term" value="C:small-subunit processome"/>
    <property type="evidence" value="ECO:0007669"/>
    <property type="project" value="TreeGrafter"/>
</dbReference>
<evidence type="ECO:0000256" key="3">
    <source>
        <dbReference type="ARBA" id="ARBA00015399"/>
    </source>
</evidence>
<keyword evidence="6 8" id="KW-0539">Nucleus</keyword>
<reference evidence="10" key="1">
    <citation type="submission" date="2020-07" db="EMBL/GenBank/DDBJ databases">
        <title>Draft Genome Sequence of a Deep-Sea Yeast, Naganishia (Cryptococcus) liquefaciens strain N6.</title>
        <authorList>
            <person name="Han Y.W."/>
            <person name="Kajitani R."/>
            <person name="Morimoto H."/>
            <person name="Parhat M."/>
            <person name="Tsubouchi H."/>
            <person name="Bakenova O."/>
            <person name="Ogata M."/>
            <person name="Argunhan B."/>
            <person name="Aoki R."/>
            <person name="Kajiwara S."/>
            <person name="Itoh T."/>
            <person name="Iwasaki H."/>
        </authorList>
    </citation>
    <scope>NUCLEOTIDE SEQUENCE</scope>
    <source>
        <strain evidence="10">N6</strain>
    </source>
</reference>
<dbReference type="SUPFAM" id="SSF48371">
    <property type="entry name" value="ARM repeat"/>
    <property type="match status" value="1"/>
</dbReference>
<dbReference type="Pfam" id="PF08146">
    <property type="entry name" value="BP28CT"/>
    <property type="match status" value="1"/>
</dbReference>
<dbReference type="InterPro" id="IPR056473">
    <property type="entry name" value="HEAT_Utp10/HEAT1"/>
</dbReference>
<accession>A0A8H3TSM0</accession>